<proteinExistence type="predicted"/>
<comment type="caution">
    <text evidence="2">The sequence shown here is derived from an EMBL/GenBank/DDBJ whole genome shotgun (WGS) entry which is preliminary data.</text>
</comment>
<dbReference type="RefSeq" id="WP_379677710.1">
    <property type="nucleotide sequence ID" value="NZ_JBHLWP010000004.1"/>
</dbReference>
<dbReference type="InterPro" id="IPR017467">
    <property type="entry name" value="CHP03016_PEP-CTERM"/>
</dbReference>
<organism evidence="2 3">
    <name type="scientific">Massilia consociata</name>
    <dbReference type="NCBI Taxonomy" id="760117"/>
    <lineage>
        <taxon>Bacteria</taxon>
        <taxon>Pseudomonadati</taxon>
        <taxon>Pseudomonadota</taxon>
        <taxon>Betaproteobacteria</taxon>
        <taxon>Burkholderiales</taxon>
        <taxon>Oxalobacteraceae</taxon>
        <taxon>Telluria group</taxon>
        <taxon>Massilia</taxon>
    </lineage>
</organism>
<protein>
    <submittedName>
        <fullName evidence="2">TIGR03016 family PEP-CTERM system-associated outer membrane protein</fullName>
    </submittedName>
</protein>
<keyword evidence="3" id="KW-1185">Reference proteome</keyword>
<name>A0ABV6FBP7_9BURK</name>
<dbReference type="NCBIfam" id="TIGR03016">
    <property type="entry name" value="pepcterm_hypo_1"/>
    <property type="match status" value="1"/>
</dbReference>
<evidence type="ECO:0000256" key="1">
    <source>
        <dbReference type="SAM" id="SignalP"/>
    </source>
</evidence>
<dbReference type="EMBL" id="JBHLWP010000004">
    <property type="protein sequence ID" value="MFC0250931.1"/>
    <property type="molecule type" value="Genomic_DNA"/>
</dbReference>
<sequence length="512" mass="56542">MTTTMAKLPRLAPIAAAAMLLAGECQADWRIQPTVSVTETFTDNVNRQEDARAHSQFVTDLHSGLTLFGKSRRFQVAATGQFHQFAYSRGGMPDTADRSYEYALDGRGELVDELLFVDASASASPQSISAFGEQGSRLYSMGNRAQVKTWRVNPRLEQRFGNAARLSVRYGRDSVSSDRSAFGNSLGSNISASLASGRSFDTVGWGLSYMRQDLSDEVSGETSSESASSNVRYALNKRLWLTARVGYDRYDYQAMGGRTEGRSWAGGFDWTPSQRTRLNAEIGRHYFGQTGKLLALHRSRHTVWNISYDDFITTSRQQFLLPSTIDTAALLDRLFSTTITDPVLRQQAVTDYIRLTGLPPSLADSINFMSNRYLREKRLQGSMGYTKGRSRAVVSLYRSERTALSDQQSDSGLLGSQLSSLNDNVRQKGATLNYSYRMNSRTSLVGAATFTRSLSLTTGYESSNRELRAGLTRQLGNDLRGAIEVRRASGGRGPNAGDYRENAISATLTVLL</sequence>
<accession>A0ABV6FBP7</accession>
<keyword evidence="1" id="KW-0732">Signal</keyword>
<evidence type="ECO:0000313" key="2">
    <source>
        <dbReference type="EMBL" id="MFC0250931.1"/>
    </source>
</evidence>
<reference evidence="2 3" key="1">
    <citation type="submission" date="2024-09" db="EMBL/GenBank/DDBJ databases">
        <authorList>
            <person name="Sun Q."/>
            <person name="Mori K."/>
        </authorList>
    </citation>
    <scope>NUCLEOTIDE SEQUENCE [LARGE SCALE GENOMIC DNA]</scope>
    <source>
        <strain evidence="2 3">CCM 7792</strain>
    </source>
</reference>
<dbReference type="SUPFAM" id="SSF56935">
    <property type="entry name" value="Porins"/>
    <property type="match status" value="1"/>
</dbReference>
<feature type="signal peptide" evidence="1">
    <location>
        <begin position="1"/>
        <end position="27"/>
    </location>
</feature>
<dbReference type="Proteomes" id="UP001589773">
    <property type="component" value="Unassembled WGS sequence"/>
</dbReference>
<gene>
    <name evidence="2" type="ORF">ACFFJK_03430</name>
</gene>
<feature type="chain" id="PRO_5046987932" evidence="1">
    <location>
        <begin position="28"/>
        <end position="512"/>
    </location>
</feature>
<evidence type="ECO:0000313" key="3">
    <source>
        <dbReference type="Proteomes" id="UP001589773"/>
    </source>
</evidence>